<dbReference type="Proteomes" id="UP000273145">
    <property type="component" value="Chromosome"/>
</dbReference>
<evidence type="ECO:0000313" key="1">
    <source>
        <dbReference type="EMBL" id="AZK49088.1"/>
    </source>
</evidence>
<dbReference type="EMBL" id="CP034248">
    <property type="protein sequence ID" value="AZK49088.1"/>
    <property type="molecule type" value="Genomic_DNA"/>
</dbReference>
<name>A0A3Q8S7J2_9BACL</name>
<protein>
    <submittedName>
        <fullName evidence="1">Uncharacterized protein</fullName>
    </submittedName>
</protein>
<dbReference type="AlphaFoldDB" id="A0A3Q8S7J2"/>
<dbReference type="KEGG" id="plen:EIM92_15815"/>
<reference evidence="1 2" key="1">
    <citation type="submission" date="2018-11" db="EMBL/GenBank/DDBJ databases">
        <title>Genome sequencing of Paenibacillus lentus DSM25539(T).</title>
        <authorList>
            <person name="Kook J.-K."/>
            <person name="Park S.-N."/>
            <person name="Lim Y.K."/>
        </authorList>
    </citation>
    <scope>NUCLEOTIDE SEQUENCE [LARGE SCALE GENOMIC DNA]</scope>
    <source>
        <strain evidence="1 2">DSM 25539</strain>
    </source>
</reference>
<accession>A0A3Q8S7J2</accession>
<proteinExistence type="predicted"/>
<keyword evidence="2" id="KW-1185">Reference proteome</keyword>
<dbReference type="RefSeq" id="WP_125085230.1">
    <property type="nucleotide sequence ID" value="NZ_CP034248.1"/>
</dbReference>
<organism evidence="1 2">
    <name type="scientific">Paenibacillus lentus</name>
    <dbReference type="NCBI Taxonomy" id="1338368"/>
    <lineage>
        <taxon>Bacteria</taxon>
        <taxon>Bacillati</taxon>
        <taxon>Bacillota</taxon>
        <taxon>Bacilli</taxon>
        <taxon>Bacillales</taxon>
        <taxon>Paenibacillaceae</taxon>
        <taxon>Paenibacillus</taxon>
    </lineage>
</organism>
<gene>
    <name evidence="1" type="ORF">EIM92_15815</name>
</gene>
<sequence>MAATAKGGKYFYAWSTILPDGSFYLPDQALQEYNIKLNSKIIIMTGRNTMKGFSVVCKDLIPNSPLAAIFDSLPELQSYSIPEGQTVTFKERIFCWALLNQSRYITLPLKTWQQFGLQPGDKLLCLRATHLAFNILSEGPYIELAKQMRDILVYE</sequence>
<dbReference type="OrthoDB" id="9783947at2"/>
<evidence type="ECO:0000313" key="2">
    <source>
        <dbReference type="Proteomes" id="UP000273145"/>
    </source>
</evidence>